<organism evidence="2">
    <name type="scientific">Spongospora subterranea</name>
    <dbReference type="NCBI Taxonomy" id="70186"/>
    <lineage>
        <taxon>Eukaryota</taxon>
        <taxon>Sar</taxon>
        <taxon>Rhizaria</taxon>
        <taxon>Endomyxa</taxon>
        <taxon>Phytomyxea</taxon>
        <taxon>Plasmodiophorida</taxon>
        <taxon>Plasmodiophoridae</taxon>
        <taxon>Spongospora</taxon>
    </lineage>
</organism>
<dbReference type="SUPFAM" id="SSF81296">
    <property type="entry name" value="E set domains"/>
    <property type="match status" value="1"/>
</dbReference>
<name>A0A0H5QQI7_9EUKA</name>
<dbReference type="InterPro" id="IPR002909">
    <property type="entry name" value="IPT_dom"/>
</dbReference>
<dbReference type="Gene3D" id="2.60.40.10">
    <property type="entry name" value="Immunoglobulins"/>
    <property type="match status" value="1"/>
</dbReference>
<sequence length="106" mass="11128">SLLAVSPTSGPTQGGTVINLSGRLLSAIAPNSRYCQFRLDLNSAPFSTSTLQVLSNTLSICTTPSSAAGTVYLSVTNYLAPILFRFYPNIVLTNVEPSLAAFNATV</sequence>
<reference evidence="2" key="1">
    <citation type="submission" date="2015-04" db="EMBL/GenBank/DDBJ databases">
        <title>The genome sequence of the plant pathogenic Rhizarian Plasmodiophora brassicae reveals insights in its biotrophic life cycle and the origin of chitin synthesis.</title>
        <authorList>
            <person name="Schwelm A."/>
            <person name="Fogelqvist J."/>
            <person name="Knaust A."/>
            <person name="Julke S."/>
            <person name="Lilja T."/>
            <person name="Dhandapani V."/>
            <person name="Bonilla-Rosso G."/>
            <person name="Karlsson M."/>
            <person name="Shevchenko A."/>
            <person name="Choi S.R."/>
            <person name="Kim H.G."/>
            <person name="Park J.Y."/>
            <person name="Lim Y.P."/>
            <person name="Ludwig-Muller J."/>
            <person name="Dixelius C."/>
        </authorList>
    </citation>
    <scope>NUCLEOTIDE SEQUENCE</scope>
    <source>
        <tissue evidence="2">Potato root galls</tissue>
    </source>
</reference>
<dbReference type="InterPro" id="IPR014756">
    <property type="entry name" value="Ig_E-set"/>
</dbReference>
<dbReference type="AlphaFoldDB" id="A0A0H5QQI7"/>
<feature type="non-terminal residue" evidence="2">
    <location>
        <position position="1"/>
    </location>
</feature>
<proteinExistence type="predicted"/>
<feature type="domain" description="IPT/TIG" evidence="1">
    <location>
        <begin position="4"/>
        <end position="77"/>
    </location>
</feature>
<accession>A0A0H5QQI7</accession>
<evidence type="ECO:0000259" key="1">
    <source>
        <dbReference type="Pfam" id="PF01833"/>
    </source>
</evidence>
<dbReference type="EMBL" id="HACM01003898">
    <property type="protein sequence ID" value="CRZ04340.1"/>
    <property type="molecule type" value="Transcribed_RNA"/>
</dbReference>
<evidence type="ECO:0000313" key="2">
    <source>
        <dbReference type="EMBL" id="CRZ04340.1"/>
    </source>
</evidence>
<protein>
    <recommendedName>
        <fullName evidence="1">IPT/TIG domain-containing protein</fullName>
    </recommendedName>
</protein>
<dbReference type="InterPro" id="IPR013783">
    <property type="entry name" value="Ig-like_fold"/>
</dbReference>
<dbReference type="Pfam" id="PF01833">
    <property type="entry name" value="TIG"/>
    <property type="match status" value="1"/>
</dbReference>
<feature type="non-terminal residue" evidence="2">
    <location>
        <position position="106"/>
    </location>
</feature>